<name>C3KQY2_SINFN</name>
<dbReference type="KEGG" id="rhi:NGR_b10370"/>
<evidence type="ECO:0000313" key="2">
    <source>
        <dbReference type="EMBL" id="ACP22490.1"/>
    </source>
</evidence>
<feature type="region of interest" description="Disordered" evidence="1">
    <location>
        <begin position="72"/>
        <end position="92"/>
    </location>
</feature>
<reference evidence="2 3" key="2">
    <citation type="journal article" date="2009" name="Appl. Environ. Microbiol.">
        <title>Rhizobium sp. strain NGR234 possesses a remarkable number of secretion systems.</title>
        <authorList>
            <person name="Schmeisser C."/>
            <person name="Liesegang H."/>
            <person name="Krysciak D."/>
            <person name="Bakkou N."/>
            <person name="Le Quere A."/>
            <person name="Wollherr A."/>
            <person name="Heinemeyer I."/>
            <person name="Morgenstern B."/>
            <person name="Pommerening-Roeser A."/>
            <person name="Flores M."/>
            <person name="Palacios R."/>
            <person name="Brenner S."/>
            <person name="Gottschalk G."/>
            <person name="Schmitz R.A."/>
            <person name="Broughton W.J."/>
            <person name="Perret X."/>
            <person name="Strittmatter A.W."/>
            <person name="Streit W.R."/>
        </authorList>
    </citation>
    <scope>NUCLEOTIDE SEQUENCE [LARGE SCALE GENOMIC DNA]</scope>
    <source>
        <strain evidence="3">NBRC 101917 / NGR234</strain>
    </source>
</reference>
<proteinExistence type="predicted"/>
<organism evidence="2 3">
    <name type="scientific">Sinorhizobium fredii (strain NBRC 101917 / NGR234)</name>
    <dbReference type="NCBI Taxonomy" id="394"/>
    <lineage>
        <taxon>Bacteria</taxon>
        <taxon>Pseudomonadati</taxon>
        <taxon>Pseudomonadota</taxon>
        <taxon>Alphaproteobacteria</taxon>
        <taxon>Hyphomicrobiales</taxon>
        <taxon>Rhizobiaceae</taxon>
        <taxon>Sinorhizobium/Ensifer group</taxon>
        <taxon>Sinorhizobium</taxon>
    </lineage>
</organism>
<keyword evidence="2" id="KW-0614">Plasmid</keyword>
<dbReference type="EMBL" id="CP000874">
    <property type="protein sequence ID" value="ACP22490.1"/>
    <property type="molecule type" value="Genomic_DNA"/>
</dbReference>
<dbReference type="Proteomes" id="UP000001054">
    <property type="component" value="Plasmid pNGR234b"/>
</dbReference>
<feature type="compositionally biased region" description="Low complexity" evidence="1">
    <location>
        <begin position="74"/>
        <end position="92"/>
    </location>
</feature>
<geneLocation type="plasmid" evidence="3">
    <name>sym pNGR234b</name>
</geneLocation>
<protein>
    <submittedName>
        <fullName evidence="2">Uncharacterized protein</fullName>
    </submittedName>
</protein>
<gene>
    <name evidence="2" type="ordered locus">NGR_b10370</name>
</gene>
<sequence length="132" mass="14178">MLFEGLYGELQNAAAPDGKTLIWRCPADVFRLGEPRRLGRIQRIIIDRGGHILRVANGNFGLVAKLLEAWSPAGRQSGPGSQPVPSSRRSARAMSGSLRWSIDCVASSPFTSRTASRIRASELIEGCVACGA</sequence>
<evidence type="ECO:0000313" key="3">
    <source>
        <dbReference type="Proteomes" id="UP000001054"/>
    </source>
</evidence>
<dbReference type="HOGENOM" id="CLU_1915416_0_0_5"/>
<keyword evidence="3" id="KW-1185">Reference proteome</keyword>
<accession>C3KQY2</accession>
<dbReference type="AlphaFoldDB" id="C3KQY2"/>
<evidence type="ECO:0000256" key="1">
    <source>
        <dbReference type="SAM" id="MobiDB-lite"/>
    </source>
</evidence>
<reference evidence="3" key="1">
    <citation type="journal article" date="2004" name="J. Bacteriol.">
        <title>An evolutionary hot spot: the pNGR234b replicon of Rhizobium sp. strain NGR234.</title>
        <authorList>
            <person name="Streit W.R."/>
            <person name="Schmitz R.A."/>
            <person name="Perret X."/>
            <person name="Staehelin C."/>
            <person name="Deakin W.J."/>
            <person name="Raasch C."/>
            <person name="Liesegang H."/>
            <person name="Broughton W.J."/>
        </authorList>
    </citation>
    <scope>NUCLEOTIDE SEQUENCE [LARGE SCALE GENOMIC DNA]</scope>
    <source>
        <strain evidence="3">NBRC 101917 / NGR234</strain>
    </source>
</reference>